<reference evidence="14 15" key="1">
    <citation type="journal article" date="2023" name="Sci. Data">
        <title>Genome assembly of the Korean intertidal mud-creeper Batillaria attramentaria.</title>
        <authorList>
            <person name="Patra A.K."/>
            <person name="Ho P.T."/>
            <person name="Jun S."/>
            <person name="Lee S.J."/>
            <person name="Kim Y."/>
            <person name="Won Y.J."/>
        </authorList>
    </citation>
    <scope>NUCLEOTIDE SEQUENCE [LARGE SCALE GENOMIC DNA]</scope>
    <source>
        <strain evidence="14">Wonlab-2016</strain>
    </source>
</reference>
<protein>
    <submittedName>
        <fullName evidence="14">Uncharacterized protein</fullName>
    </submittedName>
</protein>
<keyword evidence="5 11" id="KW-0812">Transmembrane</keyword>
<dbReference type="GO" id="GO:0005886">
    <property type="term" value="C:plasma membrane"/>
    <property type="evidence" value="ECO:0007669"/>
    <property type="project" value="UniProtKB-SubCell"/>
</dbReference>
<feature type="transmembrane region" description="Helical" evidence="11">
    <location>
        <begin position="277"/>
        <end position="299"/>
    </location>
</feature>
<name>A0ABD0LHM0_9CAEN</name>
<accession>A0ABD0LHM0</accession>
<dbReference type="InterPro" id="IPR006201">
    <property type="entry name" value="Neur_channel"/>
</dbReference>
<evidence type="ECO:0000313" key="15">
    <source>
        <dbReference type="Proteomes" id="UP001519460"/>
    </source>
</evidence>
<feature type="transmembrane region" description="Helical" evidence="11">
    <location>
        <begin position="350"/>
        <end position="369"/>
    </location>
</feature>
<dbReference type="SUPFAM" id="SSF90112">
    <property type="entry name" value="Neurotransmitter-gated ion-channel transmembrane pore"/>
    <property type="match status" value="1"/>
</dbReference>
<dbReference type="InterPro" id="IPR006202">
    <property type="entry name" value="Neur_chan_lig-bd"/>
</dbReference>
<dbReference type="InterPro" id="IPR006028">
    <property type="entry name" value="GABAA/Glycine_rcpt"/>
</dbReference>
<dbReference type="SUPFAM" id="SSF63712">
    <property type="entry name" value="Nicotinic receptor ligand binding domain-like"/>
    <property type="match status" value="1"/>
</dbReference>
<dbReference type="Gene3D" id="2.70.170.10">
    <property type="entry name" value="Neurotransmitter-gated ion-channel ligand-binding domain"/>
    <property type="match status" value="1"/>
</dbReference>
<dbReference type="PRINTS" id="PR00252">
    <property type="entry name" value="NRIONCHANNEL"/>
</dbReference>
<comment type="similarity">
    <text evidence="11">Belongs to the ligand-gated ion channel (TC 1.A.9) family.</text>
</comment>
<dbReference type="Gene3D" id="1.20.58.390">
    <property type="entry name" value="Neurotransmitter-gated ion-channel transmembrane domain"/>
    <property type="match status" value="1"/>
</dbReference>
<dbReference type="CDD" id="cd18991">
    <property type="entry name" value="LGIC_ECD_GlyR"/>
    <property type="match status" value="1"/>
</dbReference>
<keyword evidence="9 11" id="KW-0472">Membrane</keyword>
<feature type="non-terminal residue" evidence="14">
    <location>
        <position position="370"/>
    </location>
</feature>
<dbReference type="InterPro" id="IPR036734">
    <property type="entry name" value="Neur_chan_lig-bd_sf"/>
</dbReference>
<evidence type="ECO:0000256" key="1">
    <source>
        <dbReference type="ARBA" id="ARBA00004141"/>
    </source>
</evidence>
<evidence type="ECO:0000256" key="6">
    <source>
        <dbReference type="ARBA" id="ARBA00022729"/>
    </source>
</evidence>
<dbReference type="InterPro" id="IPR038050">
    <property type="entry name" value="Neuro_actylchol_rec"/>
</dbReference>
<dbReference type="EMBL" id="JACVVK020000049">
    <property type="protein sequence ID" value="KAK7498706.1"/>
    <property type="molecule type" value="Genomic_DNA"/>
</dbReference>
<dbReference type="GO" id="GO:0034220">
    <property type="term" value="P:monoatomic ion transmembrane transport"/>
    <property type="evidence" value="ECO:0007669"/>
    <property type="project" value="UniProtKB-KW"/>
</dbReference>
<feature type="transmembrane region" description="Helical" evidence="11">
    <location>
        <begin position="212"/>
        <end position="238"/>
    </location>
</feature>
<keyword evidence="6" id="KW-0732">Signal</keyword>
<evidence type="ECO:0000256" key="4">
    <source>
        <dbReference type="ARBA" id="ARBA00022475"/>
    </source>
</evidence>
<feature type="domain" description="Neurotransmitter-gated ion-channel ligand-binding" evidence="12">
    <location>
        <begin position="3"/>
        <end position="179"/>
    </location>
</feature>
<evidence type="ECO:0000313" key="14">
    <source>
        <dbReference type="EMBL" id="KAK7498706.1"/>
    </source>
</evidence>
<keyword evidence="10 11" id="KW-0407">Ion channel</keyword>
<dbReference type="AlphaFoldDB" id="A0ABD0LHM0"/>
<keyword evidence="7 11" id="KW-1133">Transmembrane helix</keyword>
<keyword evidence="15" id="KW-1185">Reference proteome</keyword>
<dbReference type="Pfam" id="PF02931">
    <property type="entry name" value="Neur_chan_LBD"/>
    <property type="match status" value="1"/>
</dbReference>
<dbReference type="InterPro" id="IPR018000">
    <property type="entry name" value="Neurotransmitter_ion_chnl_CS"/>
</dbReference>
<evidence type="ECO:0000256" key="2">
    <source>
        <dbReference type="ARBA" id="ARBA00004236"/>
    </source>
</evidence>
<dbReference type="PANTHER" id="PTHR18945">
    <property type="entry name" value="NEUROTRANSMITTER GATED ION CHANNEL"/>
    <property type="match status" value="1"/>
</dbReference>
<organism evidence="14 15">
    <name type="scientific">Batillaria attramentaria</name>
    <dbReference type="NCBI Taxonomy" id="370345"/>
    <lineage>
        <taxon>Eukaryota</taxon>
        <taxon>Metazoa</taxon>
        <taxon>Spiralia</taxon>
        <taxon>Lophotrochozoa</taxon>
        <taxon>Mollusca</taxon>
        <taxon>Gastropoda</taxon>
        <taxon>Caenogastropoda</taxon>
        <taxon>Sorbeoconcha</taxon>
        <taxon>Cerithioidea</taxon>
        <taxon>Batillariidae</taxon>
        <taxon>Batillaria</taxon>
    </lineage>
</organism>
<evidence type="ECO:0000259" key="13">
    <source>
        <dbReference type="Pfam" id="PF02932"/>
    </source>
</evidence>
<dbReference type="InterPro" id="IPR036719">
    <property type="entry name" value="Neuro-gated_channel_TM_sf"/>
</dbReference>
<gene>
    <name evidence="14" type="ORF">BaRGS_00010083</name>
</gene>
<sequence length="370" mass="42623">VHTDVEVALYINSIDSINEQTMDFSVNAFVTQEWLDGRLSFFGLVDAPYLEMDSKLIDKFWVPDLYFSNEKTASFHSVTVPNKMLHLYSDGKIIYKLRVSVTATCPMMLQKYPMDEQTCTLYLRSFAFTENYLRFRWRSHSPMQWNPTMVLPQFRLEGLHPRNCSESSTSDPSKDCDNNTQNCTETKDATGSSSYYEGFTCIAVDFYLKRNLGYYMITIYIPSVLIVMLSWVSFWLSVDAVPARISLGILTVLTMTTQTSVAVSSLPKVSYVKAIDIWMATCLCFVFSSLLEYALVNVLERKSRKRRMSVAEDFERADLTSTQAGKRPWLQRSRTVDLLAIKKAQRVDNVSRYAFPATYILFCLVYFLIY</sequence>
<dbReference type="Proteomes" id="UP001519460">
    <property type="component" value="Unassembled WGS sequence"/>
</dbReference>
<feature type="transmembrane region" description="Helical" evidence="11">
    <location>
        <begin position="245"/>
        <end position="265"/>
    </location>
</feature>
<feature type="non-terminal residue" evidence="14">
    <location>
        <position position="1"/>
    </location>
</feature>
<evidence type="ECO:0000259" key="12">
    <source>
        <dbReference type="Pfam" id="PF02931"/>
    </source>
</evidence>
<evidence type="ECO:0000256" key="9">
    <source>
        <dbReference type="ARBA" id="ARBA00023136"/>
    </source>
</evidence>
<dbReference type="Pfam" id="PF02932">
    <property type="entry name" value="Neur_chan_memb"/>
    <property type="match status" value="1"/>
</dbReference>
<evidence type="ECO:0000256" key="7">
    <source>
        <dbReference type="ARBA" id="ARBA00022989"/>
    </source>
</evidence>
<comment type="subcellular location">
    <subcellularLocation>
        <location evidence="2">Cell membrane</location>
    </subcellularLocation>
    <subcellularLocation>
        <location evidence="1">Membrane</location>
        <topology evidence="1">Multi-pass membrane protein</topology>
    </subcellularLocation>
</comment>
<keyword evidence="8 11" id="KW-0406">Ion transport</keyword>
<feature type="domain" description="Neurotransmitter-gated ion-channel transmembrane" evidence="13">
    <location>
        <begin position="219"/>
        <end position="311"/>
    </location>
</feature>
<evidence type="ECO:0000256" key="5">
    <source>
        <dbReference type="ARBA" id="ARBA00022692"/>
    </source>
</evidence>
<dbReference type="PRINTS" id="PR00253">
    <property type="entry name" value="GABAARECEPTR"/>
</dbReference>
<evidence type="ECO:0000256" key="10">
    <source>
        <dbReference type="ARBA" id="ARBA00023303"/>
    </source>
</evidence>
<evidence type="ECO:0000256" key="11">
    <source>
        <dbReference type="RuleBase" id="RU000687"/>
    </source>
</evidence>
<dbReference type="InterPro" id="IPR006029">
    <property type="entry name" value="Neurotrans-gated_channel_TM"/>
</dbReference>
<proteinExistence type="inferred from homology"/>
<evidence type="ECO:0000256" key="3">
    <source>
        <dbReference type="ARBA" id="ARBA00022448"/>
    </source>
</evidence>
<evidence type="ECO:0000256" key="8">
    <source>
        <dbReference type="ARBA" id="ARBA00023065"/>
    </source>
</evidence>
<keyword evidence="3 11" id="KW-0813">Transport</keyword>
<comment type="caution">
    <text evidence="14">The sequence shown here is derived from an EMBL/GenBank/DDBJ whole genome shotgun (WGS) entry which is preliminary data.</text>
</comment>
<dbReference type="CDD" id="cd19049">
    <property type="entry name" value="LGIC_TM_anion"/>
    <property type="match status" value="1"/>
</dbReference>
<dbReference type="PROSITE" id="PS00236">
    <property type="entry name" value="NEUROTR_ION_CHANNEL"/>
    <property type="match status" value="1"/>
</dbReference>
<keyword evidence="4" id="KW-1003">Cell membrane</keyword>